<feature type="domain" description="GGDEF" evidence="1">
    <location>
        <begin position="12"/>
        <end position="56"/>
    </location>
</feature>
<organism evidence="2 3">
    <name type="scientific">Leptospira interrogans serovar Copenhageni str. LT2050</name>
    <dbReference type="NCBI Taxonomy" id="1001598"/>
    <lineage>
        <taxon>Bacteria</taxon>
        <taxon>Pseudomonadati</taxon>
        <taxon>Spirochaetota</taxon>
        <taxon>Spirochaetia</taxon>
        <taxon>Leptospirales</taxon>
        <taxon>Leptospiraceae</taxon>
        <taxon>Leptospira</taxon>
    </lineage>
</organism>
<evidence type="ECO:0000313" key="2">
    <source>
        <dbReference type="EMBL" id="EMG22602.1"/>
    </source>
</evidence>
<dbReference type="Proteomes" id="UP000011778">
    <property type="component" value="Unassembled WGS sequence"/>
</dbReference>
<dbReference type="Pfam" id="PF00990">
    <property type="entry name" value="GGDEF"/>
    <property type="match status" value="1"/>
</dbReference>
<dbReference type="InterPro" id="IPR000160">
    <property type="entry name" value="GGDEF_dom"/>
</dbReference>
<reference evidence="2 3" key="1">
    <citation type="submission" date="2013-02" db="EMBL/GenBank/DDBJ databases">
        <authorList>
            <person name="Harkins D.M."/>
            <person name="Durkin A.S."/>
            <person name="Brinkac L.M."/>
            <person name="Haft D.H."/>
            <person name="Selengut J.D."/>
            <person name="Sanka R."/>
            <person name="DePew J."/>
            <person name="Purushe J."/>
            <person name="Tulsiani S.M."/>
            <person name="Graham G.C."/>
            <person name="Burns M.-A."/>
            <person name="Dohnt M.F."/>
            <person name="Smythe L.D."/>
            <person name="McKay D.B."/>
            <person name="Craig S.B."/>
            <person name="Vinetz J.M."/>
            <person name="Sutton G.G."/>
            <person name="Nierman W.C."/>
            <person name="Fouts D.E."/>
        </authorList>
    </citation>
    <scope>NUCLEOTIDE SEQUENCE [LARGE SCALE GENOMIC DNA]</scope>
    <source>
        <strain evidence="2 3">LT2050</strain>
    </source>
</reference>
<name>M3IPU4_LEPIT</name>
<dbReference type="InterPro" id="IPR043128">
    <property type="entry name" value="Rev_trsase/Diguanyl_cyclase"/>
</dbReference>
<protein>
    <submittedName>
        <fullName evidence="2">Diguanylate cyclase (GGDEF) domain protein</fullName>
    </submittedName>
</protein>
<evidence type="ECO:0000313" key="3">
    <source>
        <dbReference type="Proteomes" id="UP000011778"/>
    </source>
</evidence>
<dbReference type="InterPro" id="IPR029787">
    <property type="entry name" value="Nucleotide_cyclase"/>
</dbReference>
<proteinExistence type="predicted"/>
<sequence length="84" mass="9417">MEVAEKELSYRTQKGSPVKITVSIGACIFGPGEEFSFDDIYHSIDSALYESKKREKQSFFYRTDPLLSQRISGNYCCFLGAGSS</sequence>
<evidence type="ECO:0000259" key="1">
    <source>
        <dbReference type="Pfam" id="PF00990"/>
    </source>
</evidence>
<dbReference type="EMBL" id="AFMD02000186">
    <property type="protein sequence ID" value="EMG22602.1"/>
    <property type="molecule type" value="Genomic_DNA"/>
</dbReference>
<dbReference type="AlphaFoldDB" id="M3IPU4"/>
<dbReference type="SUPFAM" id="SSF55073">
    <property type="entry name" value="Nucleotide cyclase"/>
    <property type="match status" value="1"/>
</dbReference>
<comment type="caution">
    <text evidence="2">The sequence shown here is derived from an EMBL/GenBank/DDBJ whole genome shotgun (WGS) entry which is preliminary data.</text>
</comment>
<dbReference type="Gene3D" id="3.30.70.270">
    <property type="match status" value="1"/>
</dbReference>
<accession>M3IPU4</accession>
<gene>
    <name evidence="2" type="ORF">LEP1GSC150_3347</name>
</gene>